<dbReference type="RefSeq" id="WP_394397984.1">
    <property type="nucleotide sequence ID" value="NZ_JBIGHW010000006.1"/>
</dbReference>
<feature type="transmembrane region" description="Helical" evidence="1">
    <location>
        <begin position="12"/>
        <end position="35"/>
    </location>
</feature>
<dbReference type="PROSITE" id="PS00409">
    <property type="entry name" value="PROKAR_NTER_METHYL"/>
    <property type="match status" value="1"/>
</dbReference>
<proteinExistence type="predicted"/>
<name>A0ABW7FJR6_9BURK</name>
<evidence type="ECO:0000313" key="2">
    <source>
        <dbReference type="EMBL" id="MFG6441588.1"/>
    </source>
</evidence>
<dbReference type="Proteomes" id="UP001606301">
    <property type="component" value="Unassembled WGS sequence"/>
</dbReference>
<keyword evidence="3" id="KW-1185">Reference proteome</keyword>
<dbReference type="InterPro" id="IPR032092">
    <property type="entry name" value="PilW"/>
</dbReference>
<keyword evidence="1" id="KW-1133">Transmembrane helix</keyword>
<sequence>MKTRCLPQRGFSLIELMVAITIGLVLMLTISTMVARQESIRRGVTSGNDLTSNSAYAAFALERELRSAGSGFSQDATAHYGCPLAVSRDNAQLLPATRAFPAPFNTIPQAFALAPLIVHPGAGANGSDVIALAVGNSGLGESVMQIAPNSAAAGQVSLTNTIGLRGGDLVLLSQAGQRCMLQQVTANFAGDEAPLLTFGGNYAANVIAGTSLLDFGAIGDARAVVLGNVAGNLPRLQLIGVANDATLVSYDVLQTTGANVAALVEGVVDLRVRYGFDNTGNTGPTAVVNSWVAPTDANFTPAALQAQTVASVAQLRSILAVRVGLVLRSDLAERTTVTPEDLTMFASLPNGLQHTYNVPAGTTNQRYRVVEFTVSLRNVRFSR</sequence>
<reference evidence="2 3" key="1">
    <citation type="submission" date="2024-08" db="EMBL/GenBank/DDBJ databases">
        <authorList>
            <person name="Lu H."/>
        </authorList>
    </citation>
    <scope>NUCLEOTIDE SEQUENCE [LARGE SCALE GENOMIC DNA]</scope>
    <source>
        <strain evidence="2 3">LKC17W</strain>
    </source>
</reference>
<accession>A0ABW7FJR6</accession>
<dbReference type="Pfam" id="PF07963">
    <property type="entry name" value="N_methyl"/>
    <property type="match status" value="1"/>
</dbReference>
<keyword evidence="1" id="KW-0472">Membrane</keyword>
<dbReference type="InterPro" id="IPR012902">
    <property type="entry name" value="N_methyl_site"/>
</dbReference>
<dbReference type="Pfam" id="PF16074">
    <property type="entry name" value="PilW"/>
    <property type="match status" value="1"/>
</dbReference>
<evidence type="ECO:0000313" key="3">
    <source>
        <dbReference type="Proteomes" id="UP001606301"/>
    </source>
</evidence>
<organism evidence="2 3">
    <name type="scientific">Pelomonas margarita</name>
    <dbReference type="NCBI Taxonomy" id="3299031"/>
    <lineage>
        <taxon>Bacteria</taxon>
        <taxon>Pseudomonadati</taxon>
        <taxon>Pseudomonadota</taxon>
        <taxon>Betaproteobacteria</taxon>
        <taxon>Burkholderiales</taxon>
        <taxon>Sphaerotilaceae</taxon>
        <taxon>Roseateles</taxon>
    </lineage>
</organism>
<gene>
    <name evidence="2" type="ORF">ACG0Z3_12955</name>
</gene>
<dbReference type="NCBIfam" id="TIGR02532">
    <property type="entry name" value="IV_pilin_GFxxxE"/>
    <property type="match status" value="1"/>
</dbReference>
<evidence type="ECO:0000256" key="1">
    <source>
        <dbReference type="SAM" id="Phobius"/>
    </source>
</evidence>
<keyword evidence="1" id="KW-0812">Transmembrane</keyword>
<dbReference type="EMBL" id="JBIGHW010000006">
    <property type="protein sequence ID" value="MFG6441588.1"/>
    <property type="molecule type" value="Genomic_DNA"/>
</dbReference>
<comment type="caution">
    <text evidence="2">The sequence shown here is derived from an EMBL/GenBank/DDBJ whole genome shotgun (WGS) entry which is preliminary data.</text>
</comment>
<protein>
    <submittedName>
        <fullName evidence="2">PilW family protein</fullName>
    </submittedName>
</protein>